<organism evidence="12 13">
    <name type="scientific">Riccia fluitans</name>
    <dbReference type="NCBI Taxonomy" id="41844"/>
    <lineage>
        <taxon>Eukaryota</taxon>
        <taxon>Viridiplantae</taxon>
        <taxon>Streptophyta</taxon>
        <taxon>Embryophyta</taxon>
        <taxon>Marchantiophyta</taxon>
        <taxon>Marchantiopsida</taxon>
        <taxon>Marchantiidae</taxon>
        <taxon>Marchantiales</taxon>
        <taxon>Ricciaceae</taxon>
        <taxon>Riccia</taxon>
    </lineage>
</organism>
<evidence type="ECO:0000256" key="4">
    <source>
        <dbReference type="ARBA" id="ARBA00023015"/>
    </source>
</evidence>
<dbReference type="EMBL" id="JBHFFA010000008">
    <property type="protein sequence ID" value="KAL2610328.1"/>
    <property type="molecule type" value="Genomic_DNA"/>
</dbReference>
<sequence>MTQTGLGFVEKPKPPEPVCPKEKSCQKEEGANLPHWRWEWRRSSCLGGRNEAHGVGTLESFEESGLSMEACQGADPTSNSMLGNSQGEDNNPIHTSKDEPSEAIKSGVASAAEGQKATSGCTSGGLPAKSGLTGAERRNVTADSVDSSKRPPPQFFEGLQHRFQQLCEVLCSDEKTCKAAIQLFKESKRLLIANLNVTGAGNAEEAANLWYAVILFAVKSLSSKPTSDNLEEGTVAGFTLSQILKATKLRLIDFFKEIPQILAKVGPELTNMYGQDWEKRLQAKELQADVYYLTVLFNYYKRVYHNLFCDEGSSGSASRSSGEGAGTSIHMRFGWMLFLALRMRVLSRFMDLVTYINGLLAIIIIMILHVPPSLRKFTFEDEAFFKKRSADGNVKLVASLCSLYHDASEEDVSEMVEKACAMIGELFRKNSSFRTRSHAEQLAGIDTDGLAYFEGLMDERSISANLRILERDYDEAYQSRGELDERMFINGDENYMGALTAGTPSTSSGSKRKYDSICSPNQGPVSTGMCPSSPPSPCSSPARTSTTANISKPPAATPVSVTMSTLKWLRTVISPLPAEPSLELQQYLRSCDQDISADVTYRARVLLEGIFSTAGASKLHGCKGSAIQDSGWAEQRRQEASKLYYKVLTGMCRAESHRLGNKNLSPLLTNERFHRCMIACSAELVLYTHKTVKMTFPAVLEPTGITAFDLSKVIESFVRHEDTLPRELKRHLNSMEQQILESMAWERGSSMYNSLIVAKKNLAPIINRLGLLAEPMPSLDSLGQQNRLLSGNSQPLGDGAVEGSGASASPQRVAAPFPSSTHALPASNGTTDVPCSFRSPVKDRVSAFSAFTSPVKNQNRIHPLQSAFASPQRPSPLGGGETCAETVMNVFFQKVLKLAAVRIKDLCGRLQQPNEVWDQVYKAMLHILHRETSLFFCRHIDQLILCSIYGVCKVRKADVTFKKCIEQYGKQPQCKSHVFRSVNIDIPSRGETKSGQGTGDIIKFYNEVFVPATKAYLQHLGSTAVVPAPVLSRNADEDRNDNEGPVPGSPKVPSFVALPDMSPKKVSANHNVYVSPLRSTKVEAIMSPHTRSLYACVGESTHAYQSPSKDLSAINHRLNTRRGRLEFADAACDTRLVSDSVVAGSLYPCARNGSQPAWTMAAPLPPSPLKRSRPDRTRITLVLLLTQDPRLSVSIASGISCCEKWMQFHMLFQGLTLQFIP</sequence>
<dbReference type="Pfam" id="PF11934">
    <property type="entry name" value="DUF3452"/>
    <property type="match status" value="1"/>
</dbReference>
<evidence type="ECO:0000259" key="11">
    <source>
        <dbReference type="SMART" id="SM01368"/>
    </source>
</evidence>
<evidence type="ECO:0000256" key="1">
    <source>
        <dbReference type="ARBA" id="ARBA00004123"/>
    </source>
</evidence>
<evidence type="ECO:0000256" key="3">
    <source>
        <dbReference type="ARBA" id="ARBA00022491"/>
    </source>
</evidence>
<keyword evidence="4" id="KW-0805">Transcription regulation</keyword>
<evidence type="ECO:0000256" key="2">
    <source>
        <dbReference type="ARBA" id="ARBA00009475"/>
    </source>
</evidence>
<keyword evidence="13" id="KW-1185">Reference proteome</keyword>
<dbReference type="AlphaFoldDB" id="A0ABD1XMZ7"/>
<dbReference type="InterPro" id="IPR015030">
    <property type="entry name" value="RB_C"/>
</dbReference>
<dbReference type="Pfam" id="PF08934">
    <property type="entry name" value="Rb_C"/>
    <property type="match status" value="1"/>
</dbReference>
<evidence type="ECO:0000256" key="9">
    <source>
        <dbReference type="SAM" id="Phobius"/>
    </source>
</evidence>
<evidence type="ECO:0000256" key="5">
    <source>
        <dbReference type="ARBA" id="ARBA00023163"/>
    </source>
</evidence>
<comment type="subcellular location">
    <subcellularLocation>
        <location evidence="1">Nucleus</location>
    </subcellularLocation>
</comment>
<feature type="transmembrane region" description="Helical" evidence="9">
    <location>
        <begin position="352"/>
        <end position="370"/>
    </location>
</feature>
<dbReference type="InterPro" id="IPR028309">
    <property type="entry name" value="RB_fam"/>
</dbReference>
<dbReference type="SMART" id="SM01368">
    <property type="entry name" value="RB_A"/>
    <property type="match status" value="1"/>
</dbReference>
<dbReference type="GO" id="GO:0005634">
    <property type="term" value="C:nucleus"/>
    <property type="evidence" value="ECO:0007669"/>
    <property type="project" value="UniProtKB-SubCell"/>
</dbReference>
<evidence type="ECO:0000313" key="12">
    <source>
        <dbReference type="EMBL" id="KAL2610328.1"/>
    </source>
</evidence>
<evidence type="ECO:0000256" key="7">
    <source>
        <dbReference type="ARBA" id="ARBA00023306"/>
    </source>
</evidence>
<evidence type="ECO:0000313" key="13">
    <source>
        <dbReference type="Proteomes" id="UP001605036"/>
    </source>
</evidence>
<dbReference type="Proteomes" id="UP001605036">
    <property type="component" value="Unassembled WGS sequence"/>
</dbReference>
<feature type="compositionally biased region" description="Basic and acidic residues" evidence="8">
    <location>
        <begin position="10"/>
        <end position="31"/>
    </location>
</feature>
<dbReference type="SUPFAM" id="SSF47954">
    <property type="entry name" value="Cyclin-like"/>
    <property type="match status" value="2"/>
</dbReference>
<comment type="similarity">
    <text evidence="2">Belongs to the retinoblastoma protein (RB) family.</text>
</comment>
<keyword evidence="6" id="KW-0539">Nucleus</keyword>
<dbReference type="Gene3D" id="1.10.472.140">
    <property type="match status" value="1"/>
</dbReference>
<keyword evidence="5" id="KW-0804">Transcription</keyword>
<dbReference type="Pfam" id="PF01858">
    <property type="entry name" value="RB_A"/>
    <property type="match status" value="1"/>
</dbReference>
<keyword evidence="9" id="KW-1133">Transmembrane helix</keyword>
<feature type="compositionally biased region" description="Polar residues" evidence="8">
    <location>
        <begin position="783"/>
        <end position="795"/>
    </location>
</feature>
<dbReference type="Pfam" id="PF01857">
    <property type="entry name" value="RB_B"/>
    <property type="match status" value="1"/>
</dbReference>
<proteinExistence type="inferred from homology"/>
<evidence type="ECO:0000256" key="8">
    <source>
        <dbReference type="SAM" id="MobiDB-lite"/>
    </source>
</evidence>
<evidence type="ECO:0000259" key="10">
    <source>
        <dbReference type="SMART" id="SM01367"/>
    </source>
</evidence>
<keyword evidence="3" id="KW-0678">Repressor</keyword>
<feature type="region of interest" description="Disordered" evidence="8">
    <location>
        <begin position="783"/>
        <end position="832"/>
    </location>
</feature>
<dbReference type="FunFam" id="1.10.472.10:FF:000030">
    <property type="entry name" value="Retinoblastoma-related protein 1"/>
    <property type="match status" value="1"/>
</dbReference>
<reference evidence="12 13" key="1">
    <citation type="submission" date="2024-09" db="EMBL/GenBank/DDBJ databases">
        <title>Chromosome-scale assembly of Riccia fluitans.</title>
        <authorList>
            <person name="Paukszto L."/>
            <person name="Sawicki J."/>
            <person name="Karawczyk K."/>
            <person name="Piernik-Szablinska J."/>
            <person name="Szczecinska M."/>
            <person name="Mazdziarz M."/>
        </authorList>
    </citation>
    <scope>NUCLEOTIDE SEQUENCE [LARGE SCALE GENOMIC DNA]</scope>
    <source>
        <strain evidence="12">Rf_01</strain>
        <tissue evidence="12">Aerial parts of the thallus</tissue>
    </source>
</reference>
<dbReference type="PANTHER" id="PTHR13742:SF17">
    <property type="entry name" value="RE32990P-RELATED"/>
    <property type="match status" value="1"/>
</dbReference>
<feature type="region of interest" description="Disordered" evidence="8">
    <location>
        <begin position="1"/>
        <end position="31"/>
    </location>
</feature>
<keyword evidence="7" id="KW-0131">Cell cycle</keyword>
<protein>
    <recommendedName>
        <fullName evidence="14">Retinoblastoma-related protein</fullName>
    </recommendedName>
</protein>
<dbReference type="SMART" id="SM01367">
    <property type="entry name" value="DUF3452"/>
    <property type="match status" value="1"/>
</dbReference>
<name>A0ABD1XMZ7_9MARC</name>
<keyword evidence="9" id="KW-0812">Transmembrane</keyword>
<comment type="caution">
    <text evidence="12">The sequence shown here is derived from an EMBL/GenBank/DDBJ whole genome shotgun (WGS) entry which is preliminary data.</text>
</comment>
<dbReference type="InterPro" id="IPR002719">
    <property type="entry name" value="RB_B"/>
</dbReference>
<feature type="domain" description="Retinoblastoma-associated protein N-terminal" evidence="10">
    <location>
        <begin position="222"/>
        <end position="369"/>
    </location>
</feature>
<dbReference type="GO" id="GO:0032875">
    <property type="term" value="P:regulation of DNA endoreduplication"/>
    <property type="evidence" value="ECO:0007669"/>
    <property type="project" value="UniProtKB-ARBA"/>
</dbReference>
<dbReference type="InterPro" id="IPR024599">
    <property type="entry name" value="RB_N"/>
</dbReference>
<evidence type="ECO:0008006" key="14">
    <source>
        <dbReference type="Google" id="ProtNLM"/>
    </source>
</evidence>
<dbReference type="InterPro" id="IPR036915">
    <property type="entry name" value="Cyclin-like_sf"/>
</dbReference>
<accession>A0ABD1XMZ7</accession>
<dbReference type="FunFam" id="1.10.472.10:FF:000067">
    <property type="entry name" value="Retinoblastoma-related protein 1"/>
    <property type="match status" value="1"/>
</dbReference>
<feature type="region of interest" description="Disordered" evidence="8">
    <location>
        <begin position="525"/>
        <end position="553"/>
    </location>
</feature>
<feature type="region of interest" description="Disordered" evidence="8">
    <location>
        <begin position="70"/>
        <end position="153"/>
    </location>
</feature>
<keyword evidence="9" id="KW-0472">Membrane</keyword>
<feature type="compositionally biased region" description="Polar residues" evidence="8">
    <location>
        <begin position="818"/>
        <end position="832"/>
    </location>
</feature>
<gene>
    <name evidence="12" type="ORF">R1flu_028901</name>
</gene>
<feature type="region of interest" description="Disordered" evidence="8">
    <location>
        <begin position="1034"/>
        <end position="1053"/>
    </location>
</feature>
<feature type="compositionally biased region" description="Polar residues" evidence="8">
    <location>
        <begin position="75"/>
        <end position="94"/>
    </location>
</feature>
<dbReference type="PANTHER" id="PTHR13742">
    <property type="entry name" value="RETINOBLASTOMA-ASSOCIATED PROTEIN RB -RELATED"/>
    <property type="match status" value="1"/>
</dbReference>
<evidence type="ECO:0000256" key="6">
    <source>
        <dbReference type="ARBA" id="ARBA00023242"/>
    </source>
</evidence>
<feature type="domain" description="Retinoblastoma-associated protein A-box" evidence="11">
    <location>
        <begin position="557"/>
        <end position="755"/>
    </location>
</feature>
<dbReference type="Gene3D" id="1.10.472.10">
    <property type="entry name" value="Cyclin-like"/>
    <property type="match status" value="2"/>
</dbReference>
<dbReference type="InterPro" id="IPR002720">
    <property type="entry name" value="RB_A"/>
</dbReference>